<feature type="domain" description="YrhK" evidence="2">
    <location>
        <begin position="27"/>
        <end position="79"/>
    </location>
</feature>
<feature type="domain" description="YrhK" evidence="2">
    <location>
        <begin position="98"/>
        <end position="151"/>
    </location>
</feature>
<evidence type="ECO:0000313" key="3">
    <source>
        <dbReference type="EMBL" id="QJT09734.1"/>
    </source>
</evidence>
<feature type="transmembrane region" description="Helical" evidence="1">
    <location>
        <begin position="100"/>
        <end position="123"/>
    </location>
</feature>
<dbReference type="RefSeq" id="WP_144306779.1">
    <property type="nucleotide sequence ID" value="NZ_CP039543.1"/>
</dbReference>
<dbReference type="OrthoDB" id="5862062at2"/>
<gene>
    <name evidence="4" type="ORF">DQK91_17925</name>
    <name evidence="3" type="ORF">E8L03_12650</name>
</gene>
<dbReference type="PANTHER" id="PTHR34967">
    <property type="entry name" value="OS02G0257200 PROTEIN"/>
    <property type="match status" value="1"/>
</dbReference>
<dbReference type="InterPro" id="IPR025424">
    <property type="entry name" value="YrhK_domain"/>
</dbReference>
<organism evidence="4 5">
    <name type="scientific">Oceanidesulfovibrio marinus</name>
    <dbReference type="NCBI Taxonomy" id="370038"/>
    <lineage>
        <taxon>Bacteria</taxon>
        <taxon>Pseudomonadati</taxon>
        <taxon>Thermodesulfobacteriota</taxon>
        <taxon>Desulfovibrionia</taxon>
        <taxon>Desulfovibrionales</taxon>
        <taxon>Desulfovibrionaceae</taxon>
        <taxon>Oceanidesulfovibrio</taxon>
    </lineage>
</organism>
<evidence type="ECO:0000259" key="2">
    <source>
        <dbReference type="Pfam" id="PF14145"/>
    </source>
</evidence>
<dbReference type="Pfam" id="PF14145">
    <property type="entry name" value="YrhK"/>
    <property type="match status" value="2"/>
</dbReference>
<evidence type="ECO:0000313" key="4">
    <source>
        <dbReference type="EMBL" id="TVM31547.1"/>
    </source>
</evidence>
<dbReference type="AlphaFoldDB" id="A0A6P1ZBU0"/>
<evidence type="ECO:0000313" key="5">
    <source>
        <dbReference type="Proteomes" id="UP000434052"/>
    </source>
</evidence>
<keyword evidence="6" id="KW-1185">Reference proteome</keyword>
<sequence length="243" mass="27891">MPHLFISRPRLYNLARESKELHTQFVWETINAFVYKAGGLVFIIGSILFFPALEKYQDIGAWTFFVGSLLYLVVTGHDMAEVRLHWKKKRSHKRDRRQEVTSAASYLFGTILFTVGSIFFLSWVGWSTAGAWCFVIGSLLFVLGASINITRIVKAEGMLTLQLMNYTAVTFVAGSLLFTVASVPYLWHLHNPADKTTLYAFLAWQYLIGSVLFFTGGVFNYWRIYVYMRKRILRQEAAQRAAK</sequence>
<proteinExistence type="predicted"/>
<feature type="transmembrane region" description="Helical" evidence="1">
    <location>
        <begin position="199"/>
        <end position="222"/>
    </location>
</feature>
<reference evidence="4" key="1">
    <citation type="submission" date="2018-06" db="EMBL/GenBank/DDBJ databases">
        <title>Complete genome of Desulfovibrio marinus P48SEP.</title>
        <authorList>
            <person name="Crispim J.S."/>
            <person name="Vidigal P.M.P."/>
            <person name="Silva L.C.F."/>
            <person name="Araujo L.C."/>
            <person name="Laguardia C.N."/>
            <person name="Dias R.S."/>
            <person name="Sousa M.P."/>
            <person name="Paula S.O."/>
            <person name="Silva C."/>
        </authorList>
    </citation>
    <scope>NUCLEOTIDE SEQUENCE [LARGE SCALE GENOMIC DNA]</scope>
    <source>
        <strain evidence="4">P48SEP</strain>
    </source>
</reference>
<accession>A0A6P1ZBU0</accession>
<feature type="transmembrane region" description="Helical" evidence="1">
    <location>
        <begin position="163"/>
        <end position="187"/>
    </location>
</feature>
<dbReference type="Proteomes" id="UP000503251">
    <property type="component" value="Chromosome"/>
</dbReference>
<keyword evidence="1" id="KW-1133">Transmembrane helix</keyword>
<name>A0A6P1ZBU0_9BACT</name>
<feature type="transmembrane region" description="Helical" evidence="1">
    <location>
        <begin position="129"/>
        <end position="151"/>
    </location>
</feature>
<dbReference type="PANTHER" id="PTHR34967:SF1">
    <property type="entry name" value="OS02G0257200 PROTEIN"/>
    <property type="match status" value="1"/>
</dbReference>
<reference evidence="3 6" key="2">
    <citation type="submission" date="2019-04" db="EMBL/GenBank/DDBJ databases">
        <title>Isolation and culture of sulfate reducing bacteria from the cold seep of the South China Sea.</title>
        <authorList>
            <person name="Sun C."/>
            <person name="Liu R."/>
        </authorList>
    </citation>
    <scope>NUCLEOTIDE SEQUENCE [LARGE SCALE GENOMIC DNA]</scope>
    <source>
        <strain evidence="3 6">CS1</strain>
    </source>
</reference>
<feature type="transmembrane region" description="Helical" evidence="1">
    <location>
        <begin position="59"/>
        <end position="80"/>
    </location>
</feature>
<evidence type="ECO:0000313" key="6">
    <source>
        <dbReference type="Proteomes" id="UP000503251"/>
    </source>
</evidence>
<keyword evidence="1" id="KW-0472">Membrane</keyword>
<protein>
    <recommendedName>
        <fullName evidence="2">YrhK domain-containing protein</fullName>
    </recommendedName>
</protein>
<dbReference type="Proteomes" id="UP000434052">
    <property type="component" value="Unassembled WGS sequence"/>
</dbReference>
<keyword evidence="1" id="KW-0812">Transmembrane</keyword>
<feature type="transmembrane region" description="Helical" evidence="1">
    <location>
        <begin position="33"/>
        <end position="53"/>
    </location>
</feature>
<evidence type="ECO:0000256" key="1">
    <source>
        <dbReference type="SAM" id="Phobius"/>
    </source>
</evidence>
<dbReference type="EMBL" id="QMIF01000015">
    <property type="protein sequence ID" value="TVM31547.1"/>
    <property type="molecule type" value="Genomic_DNA"/>
</dbReference>
<dbReference type="EMBL" id="CP039543">
    <property type="protein sequence ID" value="QJT09734.1"/>
    <property type="molecule type" value="Genomic_DNA"/>
</dbReference>